<sequence>MPFARDRWVLARGPEDIDVAEAPRPRTDLNAWTYERACLPVDPEFGPSWHLGVLPLEDGGTAITLVASHTVVDGLALGQVVADAATGITHDFGYPLPGSRTRRQALLQDGRQTLASAPELARALTAIVRLARRGRPELASSIATAPPAPRQTSRDHATVVPTLTAYVDLERWDARARELNGTSNSLFAGVASRLGVKMGRVGNDGSVTLAFPVGARSESDTRGNALTFTTVTVDPAHVTSDLREIRLKLKQALSELAEKPNEMLAVLPLASMTPRWIARRLIGAGLGTSVLPIGCSNLGSLHPAAARPDGTDADYASGRLIEPGITTGTLERIGGQLFVASGRILGKVFLTVVAYRPGGPNSRTELRELVSRTFAEFDLAPKIE</sequence>
<dbReference type="InterPro" id="IPR023213">
    <property type="entry name" value="CAT-like_dom_sf"/>
</dbReference>
<dbReference type="SUPFAM" id="SSF52777">
    <property type="entry name" value="CoA-dependent acyltransferases"/>
    <property type="match status" value="1"/>
</dbReference>
<dbReference type="Proteomes" id="UP001064782">
    <property type="component" value="Unassembled WGS sequence"/>
</dbReference>
<comment type="caution">
    <text evidence="2">The sequence shown here is derived from an EMBL/GenBank/DDBJ whole genome shotgun (WGS) entry which is preliminary data.</text>
</comment>
<evidence type="ECO:0000313" key="2">
    <source>
        <dbReference type="EMBL" id="GLD30420.1"/>
    </source>
</evidence>
<evidence type="ECO:0000313" key="1">
    <source>
        <dbReference type="EMBL" id="GLB83034.1"/>
    </source>
</evidence>
<keyword evidence="3" id="KW-1185">Reference proteome</keyword>
<dbReference type="Proteomes" id="UP001165663">
    <property type="component" value="Unassembled WGS sequence"/>
</dbReference>
<dbReference type="EMBL" id="BRZI01000013">
    <property type="protein sequence ID" value="GLD30420.1"/>
    <property type="molecule type" value="Genomic_DNA"/>
</dbReference>
<dbReference type="Gene3D" id="3.30.559.10">
    <property type="entry name" value="Chloramphenicol acetyltransferase-like domain"/>
    <property type="match status" value="1"/>
</dbReference>
<name>A0A9P3UU92_9MYCO</name>
<evidence type="ECO:0000313" key="3">
    <source>
        <dbReference type="Proteomes" id="UP001064782"/>
    </source>
</evidence>
<proteinExistence type="predicted"/>
<protein>
    <submittedName>
        <fullName evidence="2">Uncharacterized protein</fullName>
    </submittedName>
</protein>
<accession>A0A9P3UU92</accession>
<dbReference type="EMBL" id="BRXE01000019">
    <property type="protein sequence ID" value="GLB83034.1"/>
    <property type="molecule type" value="Genomic_DNA"/>
</dbReference>
<reference evidence="2" key="1">
    <citation type="submission" date="2022-08" db="EMBL/GenBank/DDBJ databases">
        <title>Mycobacterium kiyosense sp. nov., scotochromogenic slow-glowing species isolated from respiratory specimens.</title>
        <authorList>
            <person name="Fukano H."/>
            <person name="Kazumi Y."/>
            <person name="Sakagami N."/>
            <person name="Ato M."/>
            <person name="Mitarai S."/>
            <person name="Hoshino Y."/>
        </authorList>
    </citation>
    <scope>NUCLEOTIDE SEQUENCE</scope>
    <source>
        <strain evidence="2">1413</strain>
        <strain evidence="1">SRL2020-028</strain>
    </source>
</reference>
<gene>
    <name evidence="2" type="ORF">Mkiyose1413_23030</name>
    <name evidence="1" type="ORF">SRL2020028_22900</name>
</gene>
<dbReference type="AlphaFoldDB" id="A0A9P3UU92"/>
<organism evidence="2 3">
    <name type="scientific">Mycobacterium kiyosense</name>
    <dbReference type="NCBI Taxonomy" id="2871094"/>
    <lineage>
        <taxon>Bacteria</taxon>
        <taxon>Bacillati</taxon>
        <taxon>Actinomycetota</taxon>
        <taxon>Actinomycetes</taxon>
        <taxon>Mycobacteriales</taxon>
        <taxon>Mycobacteriaceae</taxon>
        <taxon>Mycobacterium</taxon>
    </lineage>
</organism>